<protein>
    <recommendedName>
        <fullName evidence="5">Carboxylic ester hydrolase</fullName>
        <ecNumber evidence="5">3.1.1.-</ecNumber>
    </recommendedName>
</protein>
<comment type="caution">
    <text evidence="8">The sequence shown here is derived from an EMBL/GenBank/DDBJ whole genome shotgun (WGS) entry which is preliminary data.</text>
</comment>
<dbReference type="SUPFAM" id="SSF53474">
    <property type="entry name" value="alpha/beta-Hydrolases"/>
    <property type="match status" value="1"/>
</dbReference>
<organism evidence="8 9">
    <name type="scientific">Daphnia magna</name>
    <dbReference type="NCBI Taxonomy" id="35525"/>
    <lineage>
        <taxon>Eukaryota</taxon>
        <taxon>Metazoa</taxon>
        <taxon>Ecdysozoa</taxon>
        <taxon>Arthropoda</taxon>
        <taxon>Crustacea</taxon>
        <taxon>Branchiopoda</taxon>
        <taxon>Diplostraca</taxon>
        <taxon>Cladocera</taxon>
        <taxon>Anomopoda</taxon>
        <taxon>Daphniidae</taxon>
        <taxon>Daphnia</taxon>
    </lineage>
</organism>
<comment type="similarity">
    <text evidence="1 5">Belongs to the type-B carboxylesterase/lipase family.</text>
</comment>
<dbReference type="InterPro" id="IPR002018">
    <property type="entry name" value="CarbesteraseB"/>
</dbReference>
<dbReference type="EMBL" id="JAOYFB010000001">
    <property type="protein sequence ID" value="KAK4002910.1"/>
    <property type="molecule type" value="Genomic_DNA"/>
</dbReference>
<evidence type="ECO:0000259" key="7">
    <source>
        <dbReference type="Pfam" id="PF00135"/>
    </source>
</evidence>
<gene>
    <name evidence="8" type="ORF">OUZ56_004704</name>
</gene>
<keyword evidence="5" id="KW-0732">Signal</keyword>
<dbReference type="PANTHER" id="PTHR43142:SF1">
    <property type="entry name" value="CARBOXYLIC ESTER HYDROLASE"/>
    <property type="match status" value="1"/>
</dbReference>
<reference evidence="8 9" key="1">
    <citation type="journal article" date="2023" name="Nucleic Acids Res.">
        <title>The hologenome of Daphnia magna reveals possible DNA methylation and microbiome-mediated evolution of the host genome.</title>
        <authorList>
            <person name="Chaturvedi A."/>
            <person name="Li X."/>
            <person name="Dhandapani V."/>
            <person name="Marshall H."/>
            <person name="Kissane S."/>
            <person name="Cuenca-Cambronero M."/>
            <person name="Asole G."/>
            <person name="Calvet F."/>
            <person name="Ruiz-Romero M."/>
            <person name="Marangio P."/>
            <person name="Guigo R."/>
            <person name="Rago D."/>
            <person name="Mirbahai L."/>
            <person name="Eastwood N."/>
            <person name="Colbourne J.K."/>
            <person name="Zhou J."/>
            <person name="Mallon E."/>
            <person name="Orsini L."/>
        </authorList>
    </citation>
    <scope>NUCLEOTIDE SEQUENCE [LARGE SCALE GENOMIC DNA]</scope>
    <source>
        <strain evidence="8">LRV0_1</strain>
    </source>
</reference>
<accession>A0ABQ9YQL1</accession>
<evidence type="ECO:0000313" key="9">
    <source>
        <dbReference type="Proteomes" id="UP001234178"/>
    </source>
</evidence>
<feature type="region of interest" description="Disordered" evidence="6">
    <location>
        <begin position="571"/>
        <end position="596"/>
    </location>
</feature>
<keyword evidence="3 5" id="KW-0378">Hydrolase</keyword>
<feature type="compositionally biased region" description="Basic and acidic residues" evidence="6">
    <location>
        <begin position="572"/>
        <end position="581"/>
    </location>
</feature>
<dbReference type="Pfam" id="PF00135">
    <property type="entry name" value="COesterase"/>
    <property type="match status" value="1"/>
</dbReference>
<keyword evidence="9" id="KW-1185">Reference proteome</keyword>
<evidence type="ECO:0000256" key="6">
    <source>
        <dbReference type="SAM" id="MobiDB-lite"/>
    </source>
</evidence>
<evidence type="ECO:0000256" key="4">
    <source>
        <dbReference type="ARBA" id="ARBA00023180"/>
    </source>
</evidence>
<sequence>MQFALLCILAVAYLAAPCYCVPFIIELPGYAKAVMGGYGNLSTSWYEPQRPFYSFRYFHYAAKPTNETRFLPPIPSNYPYPDDEIYNSIDAPPECYQGDENGGEDCLILSVYTPKFPGNASDPSTTYDDLLPVMVWIHGGSFEYGRSITYQPQTFMAHDVVMVIIQYRLGPFGFLSLETDEIPGNAGMADQIEALRWIQKFIKYFGGDKDCVTIVGESAGAASVGFLLLAPQAKSEKLFHHAIAESGSMLTDWALDRNAKKNGMRIAEFTNCTLEPYEVLLHCLRNLDAYTLRQAQKKYSREDERNGGLGFGGQSPIIQTAGKERYLTDEPKALIERGEYMTEAKIMFGANEGEGIMAFDLLLNRYIRPNGLDGDVNFWKYDAVKVVFGALGVRDDTGALADALTSKYLGYAIESCQMGNFTVMIPGLIDIYGVLFLKAGGWQTVLLHTKYNPNAYWYSFDFFGKISLISSDEVLPRGVMHADEIMYLFTMPIPHNETEIDLSRKMLQVWTTFAKYGNPTPDGVPMREGIPHWPAYTHEKKEFMAINKYWSVRNDYSLYYTVTVDKAGPRSISRESAEKCSNEYWASKRERRRHHA</sequence>
<name>A0ABQ9YQL1_9CRUS</name>
<dbReference type="PROSITE" id="PS00122">
    <property type="entry name" value="CARBOXYLESTERASE_B_1"/>
    <property type="match status" value="1"/>
</dbReference>
<keyword evidence="4" id="KW-0325">Glycoprotein</keyword>
<evidence type="ECO:0000256" key="1">
    <source>
        <dbReference type="ARBA" id="ARBA00005964"/>
    </source>
</evidence>
<dbReference type="InterPro" id="IPR019826">
    <property type="entry name" value="Carboxylesterase_B_AS"/>
</dbReference>
<feature type="signal peptide" evidence="5">
    <location>
        <begin position="1"/>
        <end position="20"/>
    </location>
</feature>
<dbReference type="PANTHER" id="PTHR43142">
    <property type="entry name" value="CARBOXYLIC ESTER HYDROLASE"/>
    <property type="match status" value="1"/>
</dbReference>
<feature type="domain" description="Carboxylesterase type B" evidence="7">
    <location>
        <begin position="49"/>
        <end position="550"/>
    </location>
</feature>
<evidence type="ECO:0000256" key="3">
    <source>
        <dbReference type="ARBA" id="ARBA00022801"/>
    </source>
</evidence>
<feature type="chain" id="PRO_5044949856" description="Carboxylic ester hydrolase" evidence="5">
    <location>
        <begin position="21"/>
        <end position="596"/>
    </location>
</feature>
<dbReference type="InterPro" id="IPR029058">
    <property type="entry name" value="AB_hydrolase_fold"/>
</dbReference>
<keyword evidence="2" id="KW-0719">Serine esterase</keyword>
<dbReference type="Gene3D" id="3.40.50.1820">
    <property type="entry name" value="alpha/beta hydrolase"/>
    <property type="match status" value="1"/>
</dbReference>
<evidence type="ECO:0000313" key="8">
    <source>
        <dbReference type="EMBL" id="KAK4002910.1"/>
    </source>
</evidence>
<evidence type="ECO:0000256" key="2">
    <source>
        <dbReference type="ARBA" id="ARBA00022487"/>
    </source>
</evidence>
<dbReference type="Proteomes" id="UP001234178">
    <property type="component" value="Unassembled WGS sequence"/>
</dbReference>
<proteinExistence type="inferred from homology"/>
<dbReference type="EC" id="3.1.1.-" evidence="5"/>
<evidence type="ECO:0000256" key="5">
    <source>
        <dbReference type="RuleBase" id="RU361235"/>
    </source>
</evidence>